<gene>
    <name evidence="2" type="ORF">ACTOB_004108</name>
</gene>
<feature type="region of interest" description="Disordered" evidence="1">
    <location>
        <begin position="54"/>
        <end position="81"/>
    </location>
</feature>
<feature type="compositionally biased region" description="Pro residues" evidence="1">
    <location>
        <begin position="72"/>
        <end position="81"/>
    </location>
</feature>
<evidence type="ECO:0000256" key="1">
    <source>
        <dbReference type="SAM" id="MobiDB-lite"/>
    </source>
</evidence>
<accession>A0ABY8WRY8</accession>
<proteinExistence type="predicted"/>
<name>A0ABY8WRY8_9ACTN</name>
<keyword evidence="3" id="KW-1185">Reference proteome</keyword>
<protein>
    <submittedName>
        <fullName evidence="2">Uncharacterized protein</fullName>
    </submittedName>
</protein>
<dbReference type="Proteomes" id="UP001240150">
    <property type="component" value="Chromosome"/>
</dbReference>
<organism evidence="2 3">
    <name type="scientific">Actinoplanes oblitus</name>
    <dbReference type="NCBI Taxonomy" id="3040509"/>
    <lineage>
        <taxon>Bacteria</taxon>
        <taxon>Bacillati</taxon>
        <taxon>Actinomycetota</taxon>
        <taxon>Actinomycetes</taxon>
        <taxon>Micromonosporales</taxon>
        <taxon>Micromonosporaceae</taxon>
        <taxon>Actinoplanes</taxon>
    </lineage>
</organism>
<dbReference type="EMBL" id="CP126980">
    <property type="protein sequence ID" value="WIN00404.1"/>
    <property type="molecule type" value="Genomic_DNA"/>
</dbReference>
<dbReference type="RefSeq" id="WP_284921932.1">
    <property type="nucleotide sequence ID" value="NZ_CP126980.1"/>
</dbReference>
<reference evidence="2 3" key="1">
    <citation type="submission" date="2023-06" db="EMBL/GenBank/DDBJ databases">
        <authorList>
            <person name="Yushchuk O."/>
            <person name="Binda E."/>
            <person name="Ruckert-Reed C."/>
            <person name="Fedorenko V."/>
            <person name="Kalinowski J."/>
            <person name="Marinelli F."/>
        </authorList>
    </citation>
    <scope>NUCLEOTIDE SEQUENCE [LARGE SCALE GENOMIC DNA]</scope>
    <source>
        <strain evidence="2 3">NRRL 3884</strain>
    </source>
</reference>
<evidence type="ECO:0000313" key="2">
    <source>
        <dbReference type="EMBL" id="WIN00404.1"/>
    </source>
</evidence>
<evidence type="ECO:0000313" key="3">
    <source>
        <dbReference type="Proteomes" id="UP001240150"/>
    </source>
</evidence>
<sequence>MTDGDELPEVLPSGPDDEYECVLLDPRAALAPPSTAGTGGETLCPPGYVPRLKRRAPYGLRGKERIAEDPPTQNPEPPPAG</sequence>